<accession>A0A8I0L7Z2</accession>
<feature type="non-terminal residue" evidence="2">
    <location>
        <position position="1"/>
    </location>
</feature>
<proteinExistence type="predicted"/>
<sequence length="76" mass="9028">GLVRAYSQATQDVIQKSKIVLKQEGYEATIEIEYKDFEKLKYFCKVNEINIKEVEYLENIMAKLEMKKESQVLFMQ</sequence>
<evidence type="ECO:0000313" key="2">
    <source>
        <dbReference type="EMBL" id="MBD4336642.1"/>
    </source>
</evidence>
<evidence type="ECO:0000259" key="1">
    <source>
        <dbReference type="Pfam" id="PF09186"/>
    </source>
</evidence>
<dbReference type="EMBL" id="JAABFR010000854">
    <property type="protein sequence ID" value="MBD4336642.1"/>
    <property type="molecule type" value="Genomic_DNA"/>
</dbReference>
<feature type="non-terminal residue" evidence="2">
    <location>
        <position position="76"/>
    </location>
</feature>
<organism evidence="2 3">
    <name type="scientific">Xanthomonas citri pv. citri</name>
    <dbReference type="NCBI Taxonomy" id="611301"/>
    <lineage>
        <taxon>Bacteria</taxon>
        <taxon>Pseudomonadati</taxon>
        <taxon>Pseudomonadota</taxon>
        <taxon>Gammaproteobacteria</taxon>
        <taxon>Lysobacterales</taxon>
        <taxon>Lysobacteraceae</taxon>
        <taxon>Xanthomonas</taxon>
    </lineage>
</organism>
<dbReference type="InterPro" id="IPR015269">
    <property type="entry name" value="UPF0029_Impact_C"/>
</dbReference>
<reference evidence="2" key="1">
    <citation type="submission" date="2020-01" db="EMBL/GenBank/DDBJ databases">
        <authorList>
            <person name="Richard D."/>
        </authorList>
    </citation>
    <scope>NUCLEOTIDE SEQUENCE</scope>
    <source>
        <strain evidence="2">JP541</strain>
    </source>
</reference>
<dbReference type="Pfam" id="PF09186">
    <property type="entry name" value="DUF1949"/>
    <property type="match status" value="1"/>
</dbReference>
<dbReference type="Proteomes" id="UP000653002">
    <property type="component" value="Unassembled WGS sequence"/>
</dbReference>
<protein>
    <submittedName>
        <fullName evidence="2">DUF1949 domain-containing protein</fullName>
    </submittedName>
</protein>
<gene>
    <name evidence="2" type="ORF">GUH15_11355</name>
</gene>
<dbReference type="AlphaFoldDB" id="A0A8I0L7Z2"/>
<comment type="caution">
    <text evidence="2">The sequence shown here is derived from an EMBL/GenBank/DDBJ whole genome shotgun (WGS) entry which is preliminary data.</text>
</comment>
<feature type="domain" description="UPF0029" evidence="1">
    <location>
        <begin position="30"/>
        <end position="69"/>
    </location>
</feature>
<evidence type="ECO:0000313" key="3">
    <source>
        <dbReference type="Proteomes" id="UP000653002"/>
    </source>
</evidence>
<name>A0A8I0L7Z2_XANCI</name>